<dbReference type="GO" id="GO:0016192">
    <property type="term" value="P:vesicle-mediated transport"/>
    <property type="evidence" value="ECO:0007669"/>
    <property type="project" value="UniProtKB-UniRule"/>
</dbReference>
<comment type="subcellular location">
    <subcellularLocation>
        <location evidence="5">Cytoplasm</location>
    </subcellularLocation>
</comment>
<dbReference type="Proteomes" id="UP000177622">
    <property type="component" value="Unassembled WGS sequence"/>
</dbReference>
<dbReference type="Pfam" id="PF13847">
    <property type="entry name" value="Methyltransf_31"/>
    <property type="match status" value="1"/>
</dbReference>
<sequence>MAEDSHPAYLSPSELGTKDYWETYYARTLAHISHETPNANQEQPNPTENEDSGADSDLNEEDDPGTSWFSEHNAPEKVLHFLTRKSFPLSPRNTLKSKSKSQHQPSVLDLGTGNGSMLALLRKKGGFRGDMVGVDYSRGSVELARELQRGRGHSAYRSDSEDEIESESEDGSEGGDGAQAQVEIEIEAPPIQFEEWDILGSTAPLSETGLPVEPTPTLENNLNWFPYSTGGFDIVLDKGTFDAVSLADDAKTTRVCERYPDIARRLTLIFHNNGFSWWIKVIADWPLPETITELGYYQRRSLFQTFLEAIDFEQLQLLDNTVTKIALSLTEQNQNTITIRDMSRASTNFFITVAYRLRCNITEDPMRVIYPNLDQDLNIQTFEASSLQNTEFLAPTVSTVFVKQQKFAYKMIDRPLYEPEDTNAILNEIDVLAQFCGQRNIAQLVGLVISENPYKTSPSTEMPVVITGFLLEYYDGGSLEQSINENGIQNDPLPIKWAAQIGQALRLLHTSKLTHLDIKPSNIVLDAADNAILIDISGTGGYTWEWLSPEMQVSIQQSIESTPFNRPFEVRVATDCWAYGRLLSIITEMSAPGGTGDRLRFIADALTRAAPESRVSLRDALVQLEEKE</sequence>
<proteinExistence type="inferred from homology"/>
<keyword evidence="5" id="KW-0813">Transport</keyword>
<feature type="region of interest" description="Disordered" evidence="6">
    <location>
        <begin position="90"/>
        <end position="113"/>
    </location>
</feature>
<feature type="compositionally biased region" description="Acidic residues" evidence="6">
    <location>
        <begin position="48"/>
        <end position="64"/>
    </location>
</feature>
<dbReference type="EC" id="2.1.1.-" evidence="5"/>
<evidence type="ECO:0000313" key="9">
    <source>
        <dbReference type="Proteomes" id="UP000177622"/>
    </source>
</evidence>
<reference evidence="8 9" key="1">
    <citation type="journal article" date="2016" name="Sci. Rep.">
        <title>Penicillium arizonense, a new, genome sequenced fungal species, reveals a high chemical diversity in secreted metabolites.</title>
        <authorList>
            <person name="Grijseels S."/>
            <person name="Nielsen J.C."/>
            <person name="Randelovic M."/>
            <person name="Nielsen J."/>
            <person name="Nielsen K.F."/>
            <person name="Workman M."/>
            <person name="Frisvad J.C."/>
        </authorList>
    </citation>
    <scope>NUCLEOTIDE SEQUENCE [LARGE SCALE GENOMIC DNA]</scope>
    <source>
        <strain evidence="8 9">CBS 141311</strain>
    </source>
</reference>
<keyword evidence="3 5" id="KW-0808">Transferase</keyword>
<evidence type="ECO:0000256" key="6">
    <source>
        <dbReference type="SAM" id="MobiDB-lite"/>
    </source>
</evidence>
<dbReference type="InterPro" id="IPR025714">
    <property type="entry name" value="Methyltranfer_dom"/>
</dbReference>
<keyword evidence="2 5" id="KW-0489">Methyltransferase</keyword>
<dbReference type="PANTHER" id="PTHR12843">
    <property type="entry name" value="PROTEIN-LYSINE N-METHYLTRANSFERASE METTL10"/>
    <property type="match status" value="1"/>
</dbReference>
<protein>
    <recommendedName>
        <fullName evidence="5">Protein-lysine N-methyltransferase EFM4</fullName>
        <ecNumber evidence="5">2.1.1.-</ecNumber>
    </recommendedName>
    <alternativeName>
        <fullName evidence="5">Elongation factor methyltransferase 4</fullName>
    </alternativeName>
</protein>
<dbReference type="Pfam" id="PF00069">
    <property type="entry name" value="Pkinase"/>
    <property type="match status" value="1"/>
</dbReference>
<dbReference type="PANTHER" id="PTHR12843:SF5">
    <property type="entry name" value="EEF1A LYSINE METHYLTRANSFERASE 2"/>
    <property type="match status" value="1"/>
</dbReference>
<dbReference type="GO" id="GO:0004672">
    <property type="term" value="F:protein kinase activity"/>
    <property type="evidence" value="ECO:0007669"/>
    <property type="project" value="InterPro"/>
</dbReference>
<comment type="function">
    <text evidence="5">S-adenosyl-L-methionine-dependent protein-lysine N-methyltransferase that mono- and dimethylates elongation factor 1-alpha at 'Lys-316'. May play a role in intracellular transport.</text>
</comment>
<comment type="similarity">
    <text evidence="5">Belongs to the class I-like SAM-binding methyltransferase superfamily. EFM4 family.</text>
</comment>
<dbReference type="InterPro" id="IPR029063">
    <property type="entry name" value="SAM-dependent_MTases_sf"/>
</dbReference>
<keyword evidence="9" id="KW-1185">Reference proteome</keyword>
<evidence type="ECO:0000313" key="8">
    <source>
        <dbReference type="EMBL" id="OGE58038.1"/>
    </source>
</evidence>
<evidence type="ECO:0000259" key="7">
    <source>
        <dbReference type="PROSITE" id="PS50011"/>
    </source>
</evidence>
<feature type="compositionally biased region" description="Polar residues" evidence="6">
    <location>
        <begin position="35"/>
        <end position="47"/>
    </location>
</feature>
<evidence type="ECO:0000256" key="1">
    <source>
        <dbReference type="ARBA" id="ARBA00022490"/>
    </source>
</evidence>
<dbReference type="InterPro" id="IPR026635">
    <property type="entry name" value="Efm4/METTL10"/>
</dbReference>
<dbReference type="CDD" id="cd02440">
    <property type="entry name" value="AdoMet_MTases"/>
    <property type="match status" value="1"/>
</dbReference>
<dbReference type="PROSITE" id="PS50011">
    <property type="entry name" value="PROTEIN_KINASE_DOM"/>
    <property type="match status" value="1"/>
</dbReference>
<feature type="domain" description="Protein kinase" evidence="7">
    <location>
        <begin position="355"/>
        <end position="628"/>
    </location>
</feature>
<evidence type="ECO:0000256" key="4">
    <source>
        <dbReference type="ARBA" id="ARBA00022691"/>
    </source>
</evidence>
<dbReference type="GO" id="GO:0016279">
    <property type="term" value="F:protein-lysine N-methyltransferase activity"/>
    <property type="evidence" value="ECO:0007669"/>
    <property type="project" value="UniProtKB-UniRule"/>
</dbReference>
<dbReference type="PROSITE" id="PS00108">
    <property type="entry name" value="PROTEIN_KINASE_ST"/>
    <property type="match status" value="1"/>
</dbReference>
<dbReference type="STRING" id="1835702.A0A1F5LY42"/>
<feature type="region of interest" description="Disordered" evidence="6">
    <location>
        <begin position="32"/>
        <end position="72"/>
    </location>
</feature>
<dbReference type="GO" id="GO:0005524">
    <property type="term" value="F:ATP binding"/>
    <property type="evidence" value="ECO:0007669"/>
    <property type="project" value="InterPro"/>
</dbReference>
<dbReference type="EMBL" id="LXJU01000001">
    <property type="protein sequence ID" value="OGE58038.1"/>
    <property type="molecule type" value="Genomic_DNA"/>
</dbReference>
<dbReference type="GO" id="GO:0032259">
    <property type="term" value="P:methylation"/>
    <property type="evidence" value="ECO:0007669"/>
    <property type="project" value="UniProtKB-KW"/>
</dbReference>
<dbReference type="OrthoDB" id="4062651at2759"/>
<dbReference type="Gene3D" id="3.40.50.150">
    <property type="entry name" value="Vaccinia Virus protein VP39"/>
    <property type="match status" value="1"/>
</dbReference>
<dbReference type="SUPFAM" id="SSF56112">
    <property type="entry name" value="Protein kinase-like (PK-like)"/>
    <property type="match status" value="1"/>
</dbReference>
<dbReference type="InterPro" id="IPR008271">
    <property type="entry name" value="Ser/Thr_kinase_AS"/>
</dbReference>
<dbReference type="AlphaFoldDB" id="A0A1F5LY42"/>
<organism evidence="8 9">
    <name type="scientific">Penicillium arizonense</name>
    <dbReference type="NCBI Taxonomy" id="1835702"/>
    <lineage>
        <taxon>Eukaryota</taxon>
        <taxon>Fungi</taxon>
        <taxon>Dikarya</taxon>
        <taxon>Ascomycota</taxon>
        <taxon>Pezizomycotina</taxon>
        <taxon>Eurotiomycetes</taxon>
        <taxon>Eurotiomycetidae</taxon>
        <taxon>Eurotiales</taxon>
        <taxon>Aspergillaceae</taxon>
        <taxon>Penicillium</taxon>
    </lineage>
</organism>
<dbReference type="SUPFAM" id="SSF53335">
    <property type="entry name" value="S-adenosyl-L-methionine-dependent methyltransferases"/>
    <property type="match status" value="1"/>
</dbReference>
<keyword evidence="1 5" id="KW-0963">Cytoplasm</keyword>
<accession>A0A1F5LY42</accession>
<comment type="caution">
    <text evidence="8">The sequence shown here is derived from an EMBL/GenBank/DDBJ whole genome shotgun (WGS) entry which is preliminary data.</text>
</comment>
<evidence type="ECO:0000256" key="2">
    <source>
        <dbReference type="ARBA" id="ARBA00022603"/>
    </source>
</evidence>
<dbReference type="HAMAP" id="MF_03188">
    <property type="entry name" value="Methyltr_EFM4"/>
    <property type="match status" value="1"/>
</dbReference>
<gene>
    <name evidence="5" type="primary">EFM4</name>
    <name evidence="8" type="ORF">PENARI_c001G11712</name>
</gene>
<feature type="compositionally biased region" description="Acidic residues" evidence="6">
    <location>
        <begin position="160"/>
        <end position="173"/>
    </location>
</feature>
<feature type="region of interest" description="Disordered" evidence="6">
    <location>
        <begin position="148"/>
        <end position="177"/>
    </location>
</feature>
<dbReference type="GO" id="GO:0005737">
    <property type="term" value="C:cytoplasm"/>
    <property type="evidence" value="ECO:0007669"/>
    <property type="project" value="UniProtKB-SubCell"/>
</dbReference>
<dbReference type="InterPro" id="IPR000719">
    <property type="entry name" value="Prot_kinase_dom"/>
</dbReference>
<evidence type="ECO:0000256" key="5">
    <source>
        <dbReference type="HAMAP-Rule" id="MF_03188"/>
    </source>
</evidence>
<dbReference type="InterPro" id="IPR011009">
    <property type="entry name" value="Kinase-like_dom_sf"/>
</dbReference>
<evidence type="ECO:0000256" key="3">
    <source>
        <dbReference type="ARBA" id="ARBA00022679"/>
    </source>
</evidence>
<dbReference type="SMART" id="SM00220">
    <property type="entry name" value="S_TKc"/>
    <property type="match status" value="1"/>
</dbReference>
<keyword evidence="4 5" id="KW-0949">S-adenosyl-L-methionine</keyword>
<name>A0A1F5LY42_PENAI</name>
<dbReference type="Gene3D" id="1.10.510.10">
    <property type="entry name" value="Transferase(Phosphotransferase) domain 1"/>
    <property type="match status" value="1"/>
</dbReference>